<gene>
    <name evidence="1" type="ORF">LCGC14_1871070</name>
</gene>
<dbReference type="AlphaFoldDB" id="A0A0F9J3U9"/>
<accession>A0A0F9J3U9</accession>
<dbReference type="EMBL" id="LAZR01019094">
    <property type="protein sequence ID" value="KKL93807.1"/>
    <property type="molecule type" value="Genomic_DNA"/>
</dbReference>
<protein>
    <submittedName>
        <fullName evidence="1">Uncharacterized protein</fullName>
    </submittedName>
</protein>
<reference evidence="1" key="1">
    <citation type="journal article" date="2015" name="Nature">
        <title>Complex archaea that bridge the gap between prokaryotes and eukaryotes.</title>
        <authorList>
            <person name="Spang A."/>
            <person name="Saw J.H."/>
            <person name="Jorgensen S.L."/>
            <person name="Zaremba-Niedzwiedzka K."/>
            <person name="Martijn J."/>
            <person name="Lind A.E."/>
            <person name="van Eijk R."/>
            <person name="Schleper C."/>
            <person name="Guy L."/>
            <person name="Ettema T.J."/>
        </authorList>
    </citation>
    <scope>NUCLEOTIDE SEQUENCE</scope>
</reference>
<comment type="caution">
    <text evidence="1">The sequence shown here is derived from an EMBL/GenBank/DDBJ whole genome shotgun (WGS) entry which is preliminary data.</text>
</comment>
<name>A0A0F9J3U9_9ZZZZ</name>
<sequence>MNLEDYRAHQAVCRACRAKESEMKYHVVYVNANQRIVSTIKGAGHRDVVALARNIDERDQRRDR</sequence>
<proteinExistence type="predicted"/>
<organism evidence="1">
    <name type="scientific">marine sediment metagenome</name>
    <dbReference type="NCBI Taxonomy" id="412755"/>
    <lineage>
        <taxon>unclassified sequences</taxon>
        <taxon>metagenomes</taxon>
        <taxon>ecological metagenomes</taxon>
    </lineage>
</organism>
<evidence type="ECO:0000313" key="1">
    <source>
        <dbReference type="EMBL" id="KKL93807.1"/>
    </source>
</evidence>